<evidence type="ECO:0000256" key="1">
    <source>
        <dbReference type="ARBA" id="ARBA00004123"/>
    </source>
</evidence>
<reference evidence="6" key="1">
    <citation type="journal article" date="2023" name="Mol. Phylogenet. Evol.">
        <title>Genome-scale phylogeny and comparative genomics of the fungal order Sordariales.</title>
        <authorList>
            <person name="Hensen N."/>
            <person name="Bonometti L."/>
            <person name="Westerberg I."/>
            <person name="Brannstrom I.O."/>
            <person name="Guillou S."/>
            <person name="Cros-Aarteil S."/>
            <person name="Calhoun S."/>
            <person name="Haridas S."/>
            <person name="Kuo A."/>
            <person name="Mondo S."/>
            <person name="Pangilinan J."/>
            <person name="Riley R."/>
            <person name="LaButti K."/>
            <person name="Andreopoulos B."/>
            <person name="Lipzen A."/>
            <person name="Chen C."/>
            <person name="Yan M."/>
            <person name="Daum C."/>
            <person name="Ng V."/>
            <person name="Clum A."/>
            <person name="Steindorff A."/>
            <person name="Ohm R.A."/>
            <person name="Martin F."/>
            <person name="Silar P."/>
            <person name="Natvig D.O."/>
            <person name="Lalanne C."/>
            <person name="Gautier V."/>
            <person name="Ament-Velasquez S.L."/>
            <person name="Kruys A."/>
            <person name="Hutchinson M.I."/>
            <person name="Powell A.J."/>
            <person name="Barry K."/>
            <person name="Miller A.N."/>
            <person name="Grigoriev I.V."/>
            <person name="Debuchy R."/>
            <person name="Gladieux P."/>
            <person name="Hiltunen Thoren M."/>
            <person name="Johannesson H."/>
        </authorList>
    </citation>
    <scope>NUCLEOTIDE SEQUENCE</scope>
    <source>
        <strain evidence="6">CBS 123565</strain>
    </source>
</reference>
<feature type="compositionally biased region" description="Low complexity" evidence="4">
    <location>
        <begin position="110"/>
        <end position="135"/>
    </location>
</feature>
<feature type="region of interest" description="Disordered" evidence="4">
    <location>
        <begin position="1"/>
        <end position="24"/>
    </location>
</feature>
<feature type="compositionally biased region" description="Acidic residues" evidence="4">
    <location>
        <begin position="143"/>
        <end position="157"/>
    </location>
</feature>
<dbReference type="AlphaFoldDB" id="A0AAN6UD61"/>
<dbReference type="InterPro" id="IPR007219">
    <property type="entry name" value="XnlR_reg_dom"/>
</dbReference>
<dbReference type="Proteomes" id="UP001304895">
    <property type="component" value="Unassembled WGS sequence"/>
</dbReference>
<reference evidence="6" key="2">
    <citation type="submission" date="2023-05" db="EMBL/GenBank/DDBJ databases">
        <authorList>
            <consortium name="Lawrence Berkeley National Laboratory"/>
            <person name="Steindorff A."/>
            <person name="Hensen N."/>
            <person name="Bonometti L."/>
            <person name="Westerberg I."/>
            <person name="Brannstrom I.O."/>
            <person name="Guillou S."/>
            <person name="Cros-Aarteil S."/>
            <person name="Calhoun S."/>
            <person name="Haridas S."/>
            <person name="Kuo A."/>
            <person name="Mondo S."/>
            <person name="Pangilinan J."/>
            <person name="Riley R."/>
            <person name="Labutti K."/>
            <person name="Andreopoulos B."/>
            <person name="Lipzen A."/>
            <person name="Chen C."/>
            <person name="Yanf M."/>
            <person name="Daum C."/>
            <person name="Ng V."/>
            <person name="Clum A."/>
            <person name="Ohm R."/>
            <person name="Martin F."/>
            <person name="Silar P."/>
            <person name="Natvig D."/>
            <person name="Lalanne C."/>
            <person name="Gautier V."/>
            <person name="Ament-Velasquez S.L."/>
            <person name="Kruys A."/>
            <person name="Hutchinson M.I."/>
            <person name="Powell A.J."/>
            <person name="Barry K."/>
            <person name="Miller A.N."/>
            <person name="Grigoriev I.V."/>
            <person name="Debuchy R."/>
            <person name="Gladieux P."/>
            <person name="Thoren M.H."/>
            <person name="Johannesson H."/>
        </authorList>
    </citation>
    <scope>NUCLEOTIDE SEQUENCE</scope>
    <source>
        <strain evidence="6">CBS 123565</strain>
    </source>
</reference>
<evidence type="ECO:0000256" key="3">
    <source>
        <dbReference type="ARBA" id="ARBA00023242"/>
    </source>
</evidence>
<dbReference type="CDD" id="cd12148">
    <property type="entry name" value="fungal_TF_MHR"/>
    <property type="match status" value="1"/>
</dbReference>
<evidence type="ECO:0000256" key="4">
    <source>
        <dbReference type="SAM" id="MobiDB-lite"/>
    </source>
</evidence>
<name>A0AAN6UD61_9PEZI</name>
<dbReference type="CDD" id="cd00067">
    <property type="entry name" value="GAL4"/>
    <property type="match status" value="1"/>
</dbReference>
<dbReference type="GO" id="GO:0000981">
    <property type="term" value="F:DNA-binding transcription factor activity, RNA polymerase II-specific"/>
    <property type="evidence" value="ECO:0007669"/>
    <property type="project" value="InterPro"/>
</dbReference>
<dbReference type="InterPro" id="IPR036864">
    <property type="entry name" value="Zn2-C6_fun-type_DNA-bd_sf"/>
</dbReference>
<dbReference type="InterPro" id="IPR050613">
    <property type="entry name" value="Sec_Metabolite_Reg"/>
</dbReference>
<keyword evidence="2" id="KW-0479">Metal-binding</keyword>
<evidence type="ECO:0000313" key="6">
    <source>
        <dbReference type="EMBL" id="KAK4130406.1"/>
    </source>
</evidence>
<dbReference type="PROSITE" id="PS50048">
    <property type="entry name" value="ZN2_CY6_FUNGAL_2"/>
    <property type="match status" value="1"/>
</dbReference>
<dbReference type="PANTHER" id="PTHR31001">
    <property type="entry name" value="UNCHARACTERIZED TRANSCRIPTIONAL REGULATORY PROTEIN"/>
    <property type="match status" value="1"/>
</dbReference>
<dbReference type="GO" id="GO:0005634">
    <property type="term" value="C:nucleus"/>
    <property type="evidence" value="ECO:0007669"/>
    <property type="project" value="UniProtKB-SubCell"/>
</dbReference>
<dbReference type="EMBL" id="MU853436">
    <property type="protein sequence ID" value="KAK4130406.1"/>
    <property type="molecule type" value="Genomic_DNA"/>
</dbReference>
<feature type="region of interest" description="Disordered" evidence="4">
    <location>
        <begin position="109"/>
        <end position="157"/>
    </location>
</feature>
<proteinExistence type="predicted"/>
<dbReference type="SMART" id="SM00066">
    <property type="entry name" value="GAL4"/>
    <property type="match status" value="1"/>
</dbReference>
<feature type="domain" description="Zn(2)-C6 fungal-type" evidence="5">
    <location>
        <begin position="33"/>
        <end position="66"/>
    </location>
</feature>
<dbReference type="GO" id="GO:0003677">
    <property type="term" value="F:DNA binding"/>
    <property type="evidence" value="ECO:0007669"/>
    <property type="project" value="InterPro"/>
</dbReference>
<dbReference type="GO" id="GO:0006351">
    <property type="term" value="P:DNA-templated transcription"/>
    <property type="evidence" value="ECO:0007669"/>
    <property type="project" value="InterPro"/>
</dbReference>
<gene>
    <name evidence="6" type="ORF">BT67DRAFT_445651</name>
</gene>
<dbReference type="Pfam" id="PF04082">
    <property type="entry name" value="Fungal_trans"/>
    <property type="match status" value="1"/>
</dbReference>
<dbReference type="SMART" id="SM00906">
    <property type="entry name" value="Fungal_trans"/>
    <property type="match status" value="1"/>
</dbReference>
<evidence type="ECO:0000256" key="2">
    <source>
        <dbReference type="ARBA" id="ARBA00022723"/>
    </source>
</evidence>
<keyword evidence="3" id="KW-0539">Nucleus</keyword>
<keyword evidence="7" id="KW-1185">Reference proteome</keyword>
<comment type="caution">
    <text evidence="6">The sequence shown here is derived from an EMBL/GenBank/DDBJ whole genome shotgun (WGS) entry which is preliminary data.</text>
</comment>
<dbReference type="InterPro" id="IPR001138">
    <property type="entry name" value="Zn2Cys6_DnaBD"/>
</dbReference>
<dbReference type="SUPFAM" id="SSF57701">
    <property type="entry name" value="Zn2/Cys6 DNA-binding domain"/>
    <property type="match status" value="1"/>
</dbReference>
<comment type="subcellular location">
    <subcellularLocation>
        <location evidence="1">Nucleus</location>
    </subcellularLocation>
</comment>
<dbReference type="GO" id="GO:0008270">
    <property type="term" value="F:zinc ion binding"/>
    <property type="evidence" value="ECO:0007669"/>
    <property type="project" value="InterPro"/>
</dbReference>
<dbReference type="PANTHER" id="PTHR31001:SF49">
    <property type="entry name" value="ZN(II)2CYS6 TRANSCRIPTION FACTOR (EUROFUNG)"/>
    <property type="match status" value="1"/>
</dbReference>
<sequence>MTPTPPSGATSSAGRSPEPQFRVVRKRNRVPLSCYPCRARKLKCNRSHPCSNCTRREGTDTVSCSYAAPVARKRNHGQEEPSPGDMQTRIDRLEGLVLSLMHGGANIDVSPPAAGASSSGSGASATPPSTANTNSLPAKTETQDDGAMQDDDESDIDEGLANSLGVLRVDTVKMKHVYLGEEHWHTILLDIAEVKNYFASHKKDLEKSYERIKLNKPPTAKQTPTLLMGATPATEAELRAELPPKSMVLTLCSRYFSSTETAMNVIHEPTFHGQLRDHWQDPSKTPVTWLALLYSILCLAMLSYNKVGDEPPEWKGRTLELADEYRLRTVQCLIAGDYTKPAQYTVEAMALYIFCEFSTRWDADLGLWIIISTTVRIALRMGYHRDGKHFSSLTPFEAEMRRRTWGVVRMFDVFFSHQVSLPSMISEHDCDTELPRNIYDGEFGPESKVLPPSRPNSEPTPVSYMIYKVKYCLLLGAILQATGRIEDPVQYDEILRFDAKLRDIKAELPPHLRLQPLEGSHDRLTLIMARFSIDILHRRIMCLLHRKYIPRARHNPRYAHSRRSAIESSVETLRHLATLHRASQPNGRLHSAKWFFTSVATKDFLLPAMLIALDLHFDNAAPTAGERRDSQSLHFWTREQREEMISLLEMTRDVWKGLADTSIEAVKASNTIEVMLTKIKSPADSKRSYEESVMAGSAGLPAHSAAMTPDMLSNNGPMRNPAGGFSTVQSPVGAMYGTFDPTLDRAGASLSASTGVSPSTGPGGIAGPEFSNAMLGFDAALPPLTMFDNMASSSNLDLPGNFDWASFENYTQTAHWGAESIQFFSGNPDQSQQQALPDGSTTFPYNLDLTGLN</sequence>
<accession>A0AAN6UD61</accession>
<evidence type="ECO:0000259" key="5">
    <source>
        <dbReference type="PROSITE" id="PS50048"/>
    </source>
</evidence>
<evidence type="ECO:0000313" key="7">
    <source>
        <dbReference type="Proteomes" id="UP001304895"/>
    </source>
</evidence>
<dbReference type="Pfam" id="PF00172">
    <property type="entry name" value="Zn_clus"/>
    <property type="match status" value="1"/>
</dbReference>
<organism evidence="6 7">
    <name type="scientific">Trichocladium antarcticum</name>
    <dbReference type="NCBI Taxonomy" id="1450529"/>
    <lineage>
        <taxon>Eukaryota</taxon>
        <taxon>Fungi</taxon>
        <taxon>Dikarya</taxon>
        <taxon>Ascomycota</taxon>
        <taxon>Pezizomycotina</taxon>
        <taxon>Sordariomycetes</taxon>
        <taxon>Sordariomycetidae</taxon>
        <taxon>Sordariales</taxon>
        <taxon>Chaetomiaceae</taxon>
        <taxon>Trichocladium</taxon>
    </lineage>
</organism>
<protein>
    <recommendedName>
        <fullName evidence="5">Zn(2)-C6 fungal-type domain-containing protein</fullName>
    </recommendedName>
</protein>
<dbReference type="Gene3D" id="4.10.240.10">
    <property type="entry name" value="Zn(2)-C6 fungal-type DNA-binding domain"/>
    <property type="match status" value="1"/>
</dbReference>